<dbReference type="GO" id="GO:0005737">
    <property type="term" value="C:cytoplasm"/>
    <property type="evidence" value="ECO:0007669"/>
    <property type="project" value="UniProtKB-SubCell"/>
</dbReference>
<evidence type="ECO:0000313" key="5">
    <source>
        <dbReference type="Proteomes" id="UP000481454"/>
    </source>
</evidence>
<reference evidence="4 5" key="1">
    <citation type="submission" date="2020-02" db="EMBL/GenBank/DDBJ databases">
        <title>Genomic Insights into the Phylogeny and Genetic Plasticity of the Human and Animal Enteric Pathogen Clostridium perfringens.</title>
        <authorList>
            <person name="Feng Y."/>
            <person name="Hu Y."/>
        </authorList>
    </citation>
    <scope>NUCLEOTIDE SEQUENCE [LARGE SCALE GENOMIC DNA]</scope>
    <source>
        <strain evidence="4 5">CP-40</strain>
    </source>
</reference>
<gene>
    <name evidence="3" type="primary">ureF</name>
    <name evidence="4" type="ORF">G6Z34_15890</name>
</gene>
<proteinExistence type="inferred from homology"/>
<dbReference type="InterPro" id="IPR038277">
    <property type="entry name" value="UreF_sf"/>
</dbReference>
<evidence type="ECO:0000313" key="4">
    <source>
        <dbReference type="EMBL" id="NGU31550.1"/>
    </source>
</evidence>
<keyword evidence="2 3" id="KW-0143">Chaperone</keyword>
<evidence type="ECO:0000256" key="2">
    <source>
        <dbReference type="ARBA" id="ARBA00023186"/>
    </source>
</evidence>
<evidence type="ECO:0000256" key="1">
    <source>
        <dbReference type="ARBA" id="ARBA00022988"/>
    </source>
</evidence>
<dbReference type="InterPro" id="IPR002639">
    <property type="entry name" value="UreF"/>
</dbReference>
<dbReference type="HAMAP" id="MF_01385">
    <property type="entry name" value="UreF"/>
    <property type="match status" value="1"/>
</dbReference>
<comment type="subunit">
    <text evidence="3">UreD, UreF and UreG form a complex that acts as a GTP-hydrolysis-dependent molecular chaperone, activating the urease apoprotein by helping to assemble the nickel containing metallocenter of UreC. The UreE protein probably delivers the nickel.</text>
</comment>
<comment type="similarity">
    <text evidence="3">Belongs to the UreF family.</text>
</comment>
<dbReference type="AlphaFoldDB" id="A0AAP7BWT6"/>
<comment type="function">
    <text evidence="3">Required for maturation of urease via the functional incorporation of the urease nickel metallocenter.</text>
</comment>
<dbReference type="EMBL" id="JAALLZ010000012">
    <property type="protein sequence ID" value="NGU31550.1"/>
    <property type="molecule type" value="Genomic_DNA"/>
</dbReference>
<dbReference type="Proteomes" id="UP000481454">
    <property type="component" value="Unassembled WGS sequence"/>
</dbReference>
<dbReference type="PIRSF" id="PIRSF009467">
    <property type="entry name" value="Ureas_acces_UreF"/>
    <property type="match status" value="1"/>
</dbReference>
<sequence>MSTTHINTNLKQILQVLQVCDSTFPIGSFNHSYGMETYLRDSIITNATSLEKWLNVFLDNQFVHGEGLAVALTYKYLVENDIEKIWELDRLMTVQTVAKEGRDGAKLVSYRMSELMLNLYDISLLKEYQDKIKKELAFGSPAIVFAIVMWNLKISLKEAVAYYGYSVVATLVQNAVRTIPLGQKDGQIILNRSLNKLENIYTVISKLDEIDLGANIPGLEISQINHEILTFRLFMS</sequence>
<organism evidence="4 5">
    <name type="scientific">Clostridium perfringens</name>
    <dbReference type="NCBI Taxonomy" id="1502"/>
    <lineage>
        <taxon>Bacteria</taxon>
        <taxon>Bacillati</taxon>
        <taxon>Bacillota</taxon>
        <taxon>Clostridia</taxon>
        <taxon>Eubacteriales</taxon>
        <taxon>Clostridiaceae</taxon>
        <taxon>Clostridium</taxon>
    </lineage>
</organism>
<dbReference type="Gene3D" id="1.10.4190.10">
    <property type="entry name" value="Urease accessory protein UreF"/>
    <property type="match status" value="1"/>
</dbReference>
<name>A0AAP7BWT6_CLOPF</name>
<evidence type="ECO:0000256" key="3">
    <source>
        <dbReference type="HAMAP-Rule" id="MF_01385"/>
    </source>
</evidence>
<dbReference type="PANTHER" id="PTHR33620:SF1">
    <property type="entry name" value="UREASE ACCESSORY PROTEIN F"/>
    <property type="match status" value="1"/>
</dbReference>
<comment type="caution">
    <text evidence="4">The sequence shown here is derived from an EMBL/GenBank/DDBJ whole genome shotgun (WGS) entry which is preliminary data.</text>
</comment>
<keyword evidence="1 3" id="KW-0996">Nickel insertion</keyword>
<keyword evidence="3" id="KW-0963">Cytoplasm</keyword>
<comment type="subcellular location">
    <subcellularLocation>
        <location evidence="3">Cytoplasm</location>
    </subcellularLocation>
</comment>
<dbReference type="PANTHER" id="PTHR33620">
    <property type="entry name" value="UREASE ACCESSORY PROTEIN F"/>
    <property type="match status" value="1"/>
</dbReference>
<accession>A0AAP7BWT6</accession>
<dbReference type="Pfam" id="PF01730">
    <property type="entry name" value="UreF"/>
    <property type="match status" value="1"/>
</dbReference>
<dbReference type="GO" id="GO:0016151">
    <property type="term" value="F:nickel cation binding"/>
    <property type="evidence" value="ECO:0007669"/>
    <property type="project" value="UniProtKB-UniRule"/>
</dbReference>
<protein>
    <recommendedName>
        <fullName evidence="3">Urease accessory protein UreF</fullName>
    </recommendedName>
</protein>
<dbReference type="RefSeq" id="WP_003459092.1">
    <property type="nucleotide sequence ID" value="NZ_CATNWX010000013.1"/>
</dbReference>